<dbReference type="Pfam" id="PF13975">
    <property type="entry name" value="gag-asp_proteas"/>
    <property type="match status" value="1"/>
</dbReference>
<accession>A0A239A974</accession>
<keyword evidence="1" id="KW-0378">Hydrolase</keyword>
<dbReference type="RefSeq" id="WP_242974999.1">
    <property type="nucleotide sequence ID" value="NZ_FZOJ01000001.1"/>
</dbReference>
<evidence type="ECO:0000313" key="2">
    <source>
        <dbReference type="Proteomes" id="UP000198304"/>
    </source>
</evidence>
<keyword evidence="1" id="KW-0645">Protease</keyword>
<keyword evidence="2" id="KW-1185">Reference proteome</keyword>
<dbReference type="AlphaFoldDB" id="A0A239A974"/>
<protein>
    <submittedName>
        <fullName evidence="1">Aspartyl protease</fullName>
    </submittedName>
</protein>
<gene>
    <name evidence="1" type="ORF">SAMN05446037_1001400</name>
</gene>
<dbReference type="GO" id="GO:0008233">
    <property type="term" value="F:peptidase activity"/>
    <property type="evidence" value="ECO:0007669"/>
    <property type="project" value="UniProtKB-KW"/>
</dbReference>
<evidence type="ECO:0000313" key="1">
    <source>
        <dbReference type="EMBL" id="SNR91648.1"/>
    </source>
</evidence>
<sequence>MYQGNKSINIDNIIVDTGAFHTIILTDYLEDLDVEFTEDDELVKSSGYGGLQLSLVRKKIDEVRIGDIFLTKIKVDFGEIDPYERVNGLIGLDFLRTAGAVIDLVDLTMYKKNC</sequence>
<reference evidence="1 2" key="1">
    <citation type="submission" date="2017-06" db="EMBL/GenBank/DDBJ databases">
        <authorList>
            <person name="Kim H.J."/>
            <person name="Triplett B.A."/>
        </authorList>
    </citation>
    <scope>NUCLEOTIDE SEQUENCE [LARGE SCALE GENOMIC DNA]</scope>
    <source>
        <strain evidence="1 2">SCA</strain>
    </source>
</reference>
<dbReference type="Gene3D" id="2.40.70.10">
    <property type="entry name" value="Acid Proteases"/>
    <property type="match status" value="1"/>
</dbReference>
<dbReference type="SUPFAM" id="SSF50630">
    <property type="entry name" value="Acid proteases"/>
    <property type="match status" value="1"/>
</dbReference>
<name>A0A239A974_9FIRM</name>
<dbReference type="InterPro" id="IPR021109">
    <property type="entry name" value="Peptidase_aspartic_dom_sf"/>
</dbReference>
<dbReference type="EMBL" id="FZOJ01000001">
    <property type="protein sequence ID" value="SNR91648.1"/>
    <property type="molecule type" value="Genomic_DNA"/>
</dbReference>
<dbReference type="GO" id="GO:0006508">
    <property type="term" value="P:proteolysis"/>
    <property type="evidence" value="ECO:0007669"/>
    <property type="project" value="UniProtKB-KW"/>
</dbReference>
<dbReference type="Proteomes" id="UP000198304">
    <property type="component" value="Unassembled WGS sequence"/>
</dbReference>
<proteinExistence type="predicted"/>
<organism evidence="1 2">
    <name type="scientific">Anaerovirgula multivorans</name>
    <dbReference type="NCBI Taxonomy" id="312168"/>
    <lineage>
        <taxon>Bacteria</taxon>
        <taxon>Bacillati</taxon>
        <taxon>Bacillota</taxon>
        <taxon>Clostridia</taxon>
        <taxon>Peptostreptococcales</taxon>
        <taxon>Natronincolaceae</taxon>
        <taxon>Anaerovirgula</taxon>
    </lineage>
</organism>